<dbReference type="RefSeq" id="WP_076343091.1">
    <property type="nucleotide sequence ID" value="NZ_CP019082.1"/>
</dbReference>
<keyword evidence="4" id="KW-1185">Reference proteome</keyword>
<evidence type="ECO:0000313" key="3">
    <source>
        <dbReference type="EMBL" id="APW58828.1"/>
    </source>
</evidence>
<evidence type="ECO:0000259" key="2">
    <source>
        <dbReference type="Pfam" id="PF06439"/>
    </source>
</evidence>
<dbReference type="InterPro" id="IPR010496">
    <property type="entry name" value="AL/BT2_dom"/>
</dbReference>
<protein>
    <recommendedName>
        <fullName evidence="2">3-keto-alpha-glucoside-1,2-lyase/3-keto-2-hydroxy-glucal hydratase domain-containing protein</fullName>
    </recommendedName>
</protein>
<dbReference type="AlphaFoldDB" id="A0A1U7CIU4"/>
<feature type="domain" description="3-keto-alpha-glucoside-1,2-lyase/3-keto-2-hydroxy-glucal hydratase" evidence="2">
    <location>
        <begin position="78"/>
        <end position="270"/>
    </location>
</feature>
<dbReference type="EMBL" id="CP019082">
    <property type="protein sequence ID" value="APW58828.1"/>
    <property type="molecule type" value="Genomic_DNA"/>
</dbReference>
<evidence type="ECO:0000313" key="4">
    <source>
        <dbReference type="Proteomes" id="UP000186309"/>
    </source>
</evidence>
<accession>A0A1U7CIU4</accession>
<dbReference type="Proteomes" id="UP000186309">
    <property type="component" value="Chromosome"/>
</dbReference>
<dbReference type="STRING" id="1387353.BSF38_00232"/>
<evidence type="ECO:0000256" key="1">
    <source>
        <dbReference type="SAM" id="MobiDB-lite"/>
    </source>
</evidence>
<gene>
    <name evidence="3" type="ORF">BSF38_00232</name>
</gene>
<proteinExistence type="predicted"/>
<organism evidence="3 4">
    <name type="scientific">Paludisphaera borealis</name>
    <dbReference type="NCBI Taxonomy" id="1387353"/>
    <lineage>
        <taxon>Bacteria</taxon>
        <taxon>Pseudomonadati</taxon>
        <taxon>Planctomycetota</taxon>
        <taxon>Planctomycetia</taxon>
        <taxon>Isosphaerales</taxon>
        <taxon>Isosphaeraceae</taxon>
        <taxon>Paludisphaera</taxon>
    </lineage>
</organism>
<dbReference type="GO" id="GO:0016787">
    <property type="term" value="F:hydrolase activity"/>
    <property type="evidence" value="ECO:0007669"/>
    <property type="project" value="InterPro"/>
</dbReference>
<sequence length="278" mass="29867">MIISRRLAWGASTLAAGVLAIAAAGVGQQAARRPGFKDTPMLPGGRWHVHDSDRPWPEVVTPGAASTQDQPGKAPSDAVVLFDGKDLSKWRSENGADAGWDVKDGAVVSKRGAGTLVSRDEFGDSQIHVEFATPNPPHGSDQGRGNSGVLIFGRYEIQVLDSFDNPTYADGGASAVYGQHPPLVNASRKPGQWQTYDILFTAPRFKTDGSVETPAHVTVLHNGVAVHNHATIYGPMAYRNLASYQAHGPKGPLVLQDHGDPVRFRNIWVRPLKAEDEN</sequence>
<reference evidence="4" key="1">
    <citation type="submission" date="2016-12" db="EMBL/GenBank/DDBJ databases">
        <title>Comparative genomics of four Isosphaeraceae planctomycetes: a common pool of plasmids and glycoside hydrolase genes.</title>
        <authorList>
            <person name="Ivanova A."/>
        </authorList>
    </citation>
    <scope>NUCLEOTIDE SEQUENCE [LARGE SCALE GENOMIC DNA]</scope>
    <source>
        <strain evidence="4">PX4</strain>
    </source>
</reference>
<name>A0A1U7CIU4_9BACT</name>
<dbReference type="OrthoDB" id="176168at2"/>
<feature type="region of interest" description="Disordered" evidence="1">
    <location>
        <begin position="56"/>
        <end position="75"/>
    </location>
</feature>
<dbReference type="Gene3D" id="2.60.120.560">
    <property type="entry name" value="Exo-inulinase, domain 1"/>
    <property type="match status" value="1"/>
</dbReference>
<dbReference type="KEGG" id="pbor:BSF38_00232"/>
<dbReference type="Pfam" id="PF06439">
    <property type="entry name" value="3keto-disac_hyd"/>
    <property type="match status" value="1"/>
</dbReference>